<dbReference type="RefSeq" id="XP_002910120.1">
    <property type="nucleotide sequence ID" value="XM_002910074.1"/>
</dbReference>
<evidence type="ECO:0000313" key="2">
    <source>
        <dbReference type="EMBL" id="EFI26626.1"/>
    </source>
</evidence>
<dbReference type="AlphaFoldDB" id="D6RQS8"/>
<dbReference type="HOGENOM" id="CLU_918324_0_0_1"/>
<protein>
    <submittedName>
        <fullName evidence="2">Uncharacterized protein</fullName>
    </submittedName>
</protein>
<feature type="region of interest" description="Disordered" evidence="1">
    <location>
        <begin position="125"/>
        <end position="146"/>
    </location>
</feature>
<comment type="caution">
    <text evidence="2">The sequence shown here is derived from an EMBL/GenBank/DDBJ whole genome shotgun (WGS) entry which is preliminary data.</text>
</comment>
<sequence>MPPIRTQDNVEPAKNQTRGNRKPNIPRGNFEEVNARCQRAQEEGGKIKATIDSYLGHIRRAQGWLAPIVAEEKRRAMEWEMEKTQHCINEAPTTGRKSAMPEDMHLAFTDEPRECTPQAIRMSSISATKSTSPPHPYPPVYHQTPASDTPYNSVLSHPVPLYQSNTDKRQTIHRKPNQPSPSPPTVTVFNTQSLVIIPEIRGMGPDAWRQVVRDWDFPDPSRNHRRPLKELSKGDVPQKQRQLYHLRKVIAEEFINVYACDEARFLADYPSYVKGCTPLFNAIRKKYQEAGTVARRNRGPHVY</sequence>
<organism evidence="2 3">
    <name type="scientific">Coprinopsis cinerea (strain Okayama-7 / 130 / ATCC MYA-4618 / FGSC 9003)</name>
    <name type="common">Inky cap fungus</name>
    <name type="synonym">Hormographiella aspergillata</name>
    <dbReference type="NCBI Taxonomy" id="240176"/>
    <lineage>
        <taxon>Eukaryota</taxon>
        <taxon>Fungi</taxon>
        <taxon>Dikarya</taxon>
        <taxon>Basidiomycota</taxon>
        <taxon>Agaricomycotina</taxon>
        <taxon>Agaricomycetes</taxon>
        <taxon>Agaricomycetidae</taxon>
        <taxon>Agaricales</taxon>
        <taxon>Agaricineae</taxon>
        <taxon>Psathyrellaceae</taxon>
        <taxon>Coprinopsis</taxon>
    </lineage>
</organism>
<dbReference type="STRING" id="240176.D6RQS8"/>
<dbReference type="VEuPathDB" id="FungiDB:CC1G_15398"/>
<proteinExistence type="predicted"/>
<dbReference type="EMBL" id="AACS02000012">
    <property type="protein sequence ID" value="EFI26626.1"/>
    <property type="molecule type" value="Genomic_DNA"/>
</dbReference>
<gene>
    <name evidence="2" type="ORF">CC1G_15398</name>
</gene>
<accession>D6RQS8</accession>
<reference evidence="2 3" key="1">
    <citation type="journal article" date="2010" name="Proc. Natl. Acad. Sci. U.S.A.">
        <title>Insights into evolution of multicellular fungi from the assembled chromosomes of the mushroom Coprinopsis cinerea (Coprinus cinereus).</title>
        <authorList>
            <person name="Stajich J.E."/>
            <person name="Wilke S.K."/>
            <person name="Ahren D."/>
            <person name="Au C.H."/>
            <person name="Birren B.W."/>
            <person name="Borodovsky M."/>
            <person name="Burns C."/>
            <person name="Canback B."/>
            <person name="Casselton L.A."/>
            <person name="Cheng C.K."/>
            <person name="Deng J."/>
            <person name="Dietrich F.S."/>
            <person name="Fargo D.C."/>
            <person name="Farman M.L."/>
            <person name="Gathman A.C."/>
            <person name="Goldberg J."/>
            <person name="Guigo R."/>
            <person name="Hoegger P.J."/>
            <person name="Hooker J.B."/>
            <person name="Huggins A."/>
            <person name="James T.Y."/>
            <person name="Kamada T."/>
            <person name="Kilaru S."/>
            <person name="Kodira C."/>
            <person name="Kues U."/>
            <person name="Kupfer D."/>
            <person name="Kwan H.S."/>
            <person name="Lomsadze A."/>
            <person name="Li W."/>
            <person name="Lilly W.W."/>
            <person name="Ma L.J."/>
            <person name="Mackey A.J."/>
            <person name="Manning G."/>
            <person name="Martin F."/>
            <person name="Muraguchi H."/>
            <person name="Natvig D.O."/>
            <person name="Palmerini H."/>
            <person name="Ramesh M.A."/>
            <person name="Rehmeyer C.J."/>
            <person name="Roe B.A."/>
            <person name="Shenoy N."/>
            <person name="Stanke M."/>
            <person name="Ter-Hovhannisyan V."/>
            <person name="Tunlid A."/>
            <person name="Velagapudi R."/>
            <person name="Vision T.J."/>
            <person name="Zeng Q."/>
            <person name="Zolan M.E."/>
            <person name="Pukkila P.J."/>
        </authorList>
    </citation>
    <scope>NUCLEOTIDE SEQUENCE [LARGE SCALE GENOMIC DNA]</scope>
    <source>
        <strain evidence="3">Okayama-7 / 130 / ATCC MYA-4618 / FGSC 9003</strain>
    </source>
</reference>
<dbReference type="GeneID" id="9380069"/>
<feature type="region of interest" description="Disordered" evidence="1">
    <location>
        <begin position="1"/>
        <end position="30"/>
    </location>
</feature>
<dbReference type="Proteomes" id="UP000001861">
    <property type="component" value="Unassembled WGS sequence"/>
</dbReference>
<feature type="compositionally biased region" description="Polar residues" evidence="1">
    <location>
        <begin position="1"/>
        <end position="18"/>
    </location>
</feature>
<dbReference type="OrthoDB" id="3123141at2759"/>
<evidence type="ECO:0000256" key="1">
    <source>
        <dbReference type="SAM" id="MobiDB-lite"/>
    </source>
</evidence>
<dbReference type="KEGG" id="cci:CC1G_15398"/>
<dbReference type="InParanoid" id="D6RQS8"/>
<keyword evidence="3" id="KW-1185">Reference proteome</keyword>
<evidence type="ECO:0000313" key="3">
    <source>
        <dbReference type="Proteomes" id="UP000001861"/>
    </source>
</evidence>
<name>D6RQS8_COPC7</name>